<dbReference type="InterPro" id="IPR015943">
    <property type="entry name" value="WD40/YVTN_repeat-like_dom_sf"/>
</dbReference>
<evidence type="ECO:0000313" key="3">
    <source>
        <dbReference type="EMBL" id="CAF4608295.1"/>
    </source>
</evidence>
<name>A0A8S2Z7M9_9BILA</name>
<dbReference type="OrthoDB" id="427795at2759"/>
<keyword evidence="1" id="KW-0853">WD repeat</keyword>
<protein>
    <submittedName>
        <fullName evidence="3">Uncharacterized protein</fullName>
    </submittedName>
</protein>
<sequence length="101" mass="10830">MARDIVARKQGIRGMGGIGGIGSMGSTGGMKEFGGFGLITGRIEIDLKINHDGKVNRARCMPQNPYIIATKTPMSDVLIFDVTAHPTGKEQEGECNPELRL</sequence>
<gene>
    <name evidence="3" type="ORF">SRO942_LOCUS49120</name>
</gene>
<evidence type="ECO:0000256" key="1">
    <source>
        <dbReference type="ARBA" id="ARBA00022574"/>
    </source>
</evidence>
<dbReference type="EMBL" id="CAJOBC010129690">
    <property type="protein sequence ID" value="CAF4608295.1"/>
    <property type="molecule type" value="Genomic_DNA"/>
</dbReference>
<organism evidence="3 4">
    <name type="scientific">Didymodactylos carnosus</name>
    <dbReference type="NCBI Taxonomy" id="1234261"/>
    <lineage>
        <taxon>Eukaryota</taxon>
        <taxon>Metazoa</taxon>
        <taxon>Spiralia</taxon>
        <taxon>Gnathifera</taxon>
        <taxon>Rotifera</taxon>
        <taxon>Eurotatoria</taxon>
        <taxon>Bdelloidea</taxon>
        <taxon>Philodinida</taxon>
        <taxon>Philodinidae</taxon>
        <taxon>Didymodactylos</taxon>
    </lineage>
</organism>
<dbReference type="Proteomes" id="UP000681722">
    <property type="component" value="Unassembled WGS sequence"/>
</dbReference>
<dbReference type="Gene3D" id="2.130.10.10">
    <property type="entry name" value="YVTN repeat-like/Quinoprotein amine dehydrogenase"/>
    <property type="match status" value="1"/>
</dbReference>
<reference evidence="3" key="1">
    <citation type="submission" date="2021-02" db="EMBL/GenBank/DDBJ databases">
        <authorList>
            <person name="Nowell W R."/>
        </authorList>
    </citation>
    <scope>NUCLEOTIDE SEQUENCE</scope>
</reference>
<dbReference type="AlphaFoldDB" id="A0A8S2Z7M9"/>
<evidence type="ECO:0000256" key="2">
    <source>
        <dbReference type="ARBA" id="ARBA00022737"/>
    </source>
</evidence>
<feature type="non-terminal residue" evidence="3">
    <location>
        <position position="101"/>
    </location>
</feature>
<comment type="caution">
    <text evidence="3">The sequence shown here is derived from an EMBL/GenBank/DDBJ whole genome shotgun (WGS) entry which is preliminary data.</text>
</comment>
<keyword evidence="2" id="KW-0677">Repeat</keyword>
<feature type="non-terminal residue" evidence="3">
    <location>
        <position position="1"/>
    </location>
</feature>
<evidence type="ECO:0000313" key="4">
    <source>
        <dbReference type="Proteomes" id="UP000681722"/>
    </source>
</evidence>
<dbReference type="InterPro" id="IPR050459">
    <property type="entry name" value="WD_repeat_RBAP46/RBAP48/MSI1"/>
</dbReference>
<dbReference type="PANTHER" id="PTHR22850">
    <property type="entry name" value="WD40 REPEAT FAMILY"/>
    <property type="match status" value="1"/>
</dbReference>
<accession>A0A8S2Z7M9</accession>
<proteinExistence type="predicted"/>